<keyword evidence="3" id="KW-1185">Reference proteome</keyword>
<feature type="transmembrane region" description="Helical" evidence="1">
    <location>
        <begin position="196"/>
        <end position="218"/>
    </location>
</feature>
<dbReference type="PANTHER" id="PTHR41307">
    <property type="entry name" value="MEMBRANE PROTEIN-RELATED"/>
    <property type="match status" value="1"/>
</dbReference>
<dbReference type="PANTHER" id="PTHR41307:SF1">
    <property type="entry name" value="MEMBRANE PROTEIN"/>
    <property type="match status" value="1"/>
</dbReference>
<dbReference type="Pfam" id="PF06570">
    <property type="entry name" value="DUF1129"/>
    <property type="match status" value="1"/>
</dbReference>
<comment type="caution">
    <text evidence="2">The sequence shown here is derived from an EMBL/GenBank/DDBJ whole genome shotgun (WGS) entry which is preliminary data.</text>
</comment>
<reference evidence="2 3" key="1">
    <citation type="submission" date="2018-07" db="EMBL/GenBank/DDBJ databases">
        <title>Genomic Encyclopedia of Type Strains, Phase IV (KMG-IV): sequencing the most valuable type-strain genomes for metagenomic binning, comparative biology and taxonomic classification.</title>
        <authorList>
            <person name="Goeker M."/>
        </authorList>
    </citation>
    <scope>NUCLEOTIDE SEQUENCE [LARGE SCALE GENOMIC DNA]</scope>
    <source>
        <strain evidence="2 3">DSM 25281</strain>
    </source>
</reference>
<dbReference type="EMBL" id="QQAY01000022">
    <property type="protein sequence ID" value="RDI37228.1"/>
    <property type="molecule type" value="Genomic_DNA"/>
</dbReference>
<feature type="transmembrane region" description="Helical" evidence="1">
    <location>
        <begin position="91"/>
        <end position="115"/>
    </location>
</feature>
<proteinExistence type="predicted"/>
<accession>A0A370G0F1</accession>
<evidence type="ECO:0000256" key="1">
    <source>
        <dbReference type="SAM" id="Phobius"/>
    </source>
</evidence>
<keyword evidence="1" id="KW-0812">Transmembrane</keyword>
<dbReference type="Gene3D" id="1.10.1900.10">
    <property type="entry name" value="c-terminal domain of poly(a) binding protein"/>
    <property type="match status" value="1"/>
</dbReference>
<dbReference type="AlphaFoldDB" id="A0A370G0F1"/>
<sequence length="226" mass="26047">MKAKQLIEENNRKRSLLTKENEEYYGDMLVYIRLTLSLSEQQSEEVLMEMLDHLLEGQEEGKSAREIFGEDPKRYADEIIENLPKEQKREIFPFLLGIVLNLISWMLMIRGAAILVVSQFKSVEDTVYPITGLIVFAVILATILFDISFIFKMVKKTLFTENIRKKRDTIKVAIYVALSMGLVIAVSQFTPEFGPVIHYSWLASMLTGAILWGIVTILKKRYIGFR</sequence>
<keyword evidence="1" id="KW-1133">Transmembrane helix</keyword>
<name>A0A370G0F1_9BACI</name>
<keyword evidence="1" id="KW-0472">Membrane</keyword>
<dbReference type="RefSeq" id="WP_114747171.1">
    <property type="nucleotide sequence ID" value="NZ_QQAY01000022.1"/>
</dbReference>
<evidence type="ECO:0000313" key="2">
    <source>
        <dbReference type="EMBL" id="RDI37228.1"/>
    </source>
</evidence>
<gene>
    <name evidence="2" type="ORF">DFR59_12218</name>
</gene>
<dbReference type="Proteomes" id="UP000255326">
    <property type="component" value="Unassembled WGS sequence"/>
</dbReference>
<evidence type="ECO:0000313" key="3">
    <source>
        <dbReference type="Proteomes" id="UP000255326"/>
    </source>
</evidence>
<organism evidence="2 3">
    <name type="scientific">Falsibacillus pallidus</name>
    <dbReference type="NCBI Taxonomy" id="493781"/>
    <lineage>
        <taxon>Bacteria</taxon>
        <taxon>Bacillati</taxon>
        <taxon>Bacillota</taxon>
        <taxon>Bacilli</taxon>
        <taxon>Bacillales</taxon>
        <taxon>Bacillaceae</taxon>
        <taxon>Falsibacillus</taxon>
    </lineage>
</organism>
<feature type="transmembrane region" description="Helical" evidence="1">
    <location>
        <begin position="172"/>
        <end position="190"/>
    </location>
</feature>
<feature type="transmembrane region" description="Helical" evidence="1">
    <location>
        <begin position="127"/>
        <end position="151"/>
    </location>
</feature>
<protein>
    <submittedName>
        <fullName evidence="2">Putative membrane-anchored protein</fullName>
    </submittedName>
</protein>
<dbReference type="SUPFAM" id="SSF158560">
    <property type="entry name" value="BH3980-like"/>
    <property type="match status" value="1"/>
</dbReference>
<dbReference type="InterPro" id="IPR009214">
    <property type="entry name" value="DUF1129"/>
</dbReference>
<dbReference type="OrthoDB" id="1655249at2"/>